<sequence length="286" mass="32225">MSTSSLIRSPKPSENTALYASGGRTAEIFDAVLACASQRAQQYELQLKELEEKLSEDLSNCRAIESLLRDSVGTLKYNYRRADKEALRTHIPHINSELQQSMTKLTELEMRLPEIRTQVDRIRTNYDTGRQKAQQLVLDLDWLNTDFYERWRTIIFTSQSPVSWRWKAIMRILFAICFAVAAASYGESGSCPEDIRISYIPCSSGITCTGHHPFLHLHAAYPFLSITAVSESSSVSSSSYSNPTHAIFVAPPIPHIQDPIVTSFILLCFLAESPTTVRNLAAKFQR</sequence>
<reference evidence="2 3" key="1">
    <citation type="submission" date="2019-02" db="EMBL/GenBank/DDBJ databases">
        <title>Genome sequencing of the rare red list fungi Bondarzewia mesenterica.</title>
        <authorList>
            <person name="Buettner E."/>
            <person name="Kellner H."/>
        </authorList>
    </citation>
    <scope>NUCLEOTIDE SEQUENCE [LARGE SCALE GENOMIC DNA]</scope>
    <source>
        <strain evidence="2 3">DSM 108281</strain>
    </source>
</reference>
<gene>
    <name evidence="2" type="ORF">EW146_g3104</name>
</gene>
<dbReference type="AlphaFoldDB" id="A0A4S4M052"/>
<evidence type="ECO:0000313" key="3">
    <source>
        <dbReference type="Proteomes" id="UP000310158"/>
    </source>
</evidence>
<accession>A0A4S4M052</accession>
<comment type="caution">
    <text evidence="2">The sequence shown here is derived from an EMBL/GenBank/DDBJ whole genome shotgun (WGS) entry which is preliminary data.</text>
</comment>
<evidence type="ECO:0000256" key="1">
    <source>
        <dbReference type="SAM" id="Coils"/>
    </source>
</evidence>
<evidence type="ECO:0000313" key="2">
    <source>
        <dbReference type="EMBL" id="THH17787.1"/>
    </source>
</evidence>
<proteinExistence type="predicted"/>
<name>A0A4S4M052_9AGAM</name>
<dbReference type="EMBL" id="SGPL01000097">
    <property type="protein sequence ID" value="THH17787.1"/>
    <property type="molecule type" value="Genomic_DNA"/>
</dbReference>
<feature type="coiled-coil region" evidence="1">
    <location>
        <begin position="33"/>
        <end position="67"/>
    </location>
</feature>
<dbReference type="OrthoDB" id="2788977at2759"/>
<protein>
    <submittedName>
        <fullName evidence="2">Uncharacterized protein</fullName>
    </submittedName>
</protein>
<keyword evidence="1" id="KW-0175">Coiled coil</keyword>
<keyword evidence="3" id="KW-1185">Reference proteome</keyword>
<dbReference type="Proteomes" id="UP000310158">
    <property type="component" value="Unassembled WGS sequence"/>
</dbReference>
<organism evidence="2 3">
    <name type="scientific">Bondarzewia mesenterica</name>
    <dbReference type="NCBI Taxonomy" id="1095465"/>
    <lineage>
        <taxon>Eukaryota</taxon>
        <taxon>Fungi</taxon>
        <taxon>Dikarya</taxon>
        <taxon>Basidiomycota</taxon>
        <taxon>Agaricomycotina</taxon>
        <taxon>Agaricomycetes</taxon>
        <taxon>Russulales</taxon>
        <taxon>Bondarzewiaceae</taxon>
        <taxon>Bondarzewia</taxon>
    </lineage>
</organism>